<gene>
    <name evidence="3" type="ORF">C7I55_01340</name>
</gene>
<proteinExistence type="predicted"/>
<evidence type="ECO:0000313" key="4">
    <source>
        <dbReference type="Proteomes" id="UP000241167"/>
    </source>
</evidence>
<dbReference type="EMBL" id="PXYI01000001">
    <property type="protein sequence ID" value="PSJ43606.1"/>
    <property type="molecule type" value="Genomic_DNA"/>
</dbReference>
<sequence length="336" mass="35066">MRFRDVAPSDALTINAAVPISDLPNPAARPFGVSFATPVDRLRALECLTAAVYYEAATEPVDGQRAVAQVVLNRARHPAYPRSVCGVVFQGSERATGCQFTFTCDGAIRRTPMAALWARARAIAEEALAGKVYAPVGWATHYHTNWVVPYWSSSLTKLANVGTHIFYRWEGGWGRPPAFRFRPAGLEPQIALMRSLTSDPSSLAGAVETTTDEAAALAAAEAAAKGELPPGVVPATSAAGALTSDISKRPVIRRYEPMTREAATEAALARGGDPASKSLHWALSGLPAPAGSAPAAKPAAPGAASKTEAAPAASKCLEGVRKLPSATQGTAQPQAC</sequence>
<dbReference type="GO" id="GO:0016787">
    <property type="term" value="F:hydrolase activity"/>
    <property type="evidence" value="ECO:0007669"/>
    <property type="project" value="InterPro"/>
</dbReference>
<comment type="caution">
    <text evidence="3">The sequence shown here is derived from an EMBL/GenBank/DDBJ whole genome shotgun (WGS) entry which is preliminary data.</text>
</comment>
<evidence type="ECO:0000256" key="1">
    <source>
        <dbReference type="SAM" id="MobiDB-lite"/>
    </source>
</evidence>
<evidence type="ECO:0000313" key="3">
    <source>
        <dbReference type="EMBL" id="PSJ43606.1"/>
    </source>
</evidence>
<organism evidence="3 4">
    <name type="scientific">Allosphingosinicella deserti</name>
    <dbReference type="NCBI Taxonomy" id="2116704"/>
    <lineage>
        <taxon>Bacteria</taxon>
        <taxon>Pseudomonadati</taxon>
        <taxon>Pseudomonadota</taxon>
        <taxon>Alphaproteobacteria</taxon>
        <taxon>Sphingomonadales</taxon>
        <taxon>Sphingomonadaceae</taxon>
        <taxon>Allosphingosinicella</taxon>
    </lineage>
</organism>
<dbReference type="Proteomes" id="UP000241167">
    <property type="component" value="Unassembled WGS sequence"/>
</dbReference>
<accession>A0A2P7R086</accession>
<dbReference type="InterPro" id="IPR042047">
    <property type="entry name" value="SleB_dom1"/>
</dbReference>
<keyword evidence="4" id="KW-1185">Reference proteome</keyword>
<reference evidence="3 4" key="1">
    <citation type="submission" date="2018-03" db="EMBL/GenBank/DDBJ databases">
        <title>The draft genome of Sphingosinicella sp. GL-C-18.</title>
        <authorList>
            <person name="Liu L."/>
            <person name="Li L."/>
            <person name="Liang L."/>
            <person name="Zhang X."/>
            <person name="Wang T."/>
        </authorList>
    </citation>
    <scope>NUCLEOTIDE SEQUENCE [LARGE SCALE GENOMIC DNA]</scope>
    <source>
        <strain evidence="3 4">GL-C-18</strain>
    </source>
</reference>
<dbReference type="Pfam" id="PF07486">
    <property type="entry name" value="Hydrolase_2"/>
    <property type="match status" value="1"/>
</dbReference>
<evidence type="ECO:0000259" key="2">
    <source>
        <dbReference type="Pfam" id="PF07486"/>
    </source>
</evidence>
<protein>
    <recommendedName>
        <fullName evidence="2">Cell wall hydrolase SleB domain-containing protein</fullName>
    </recommendedName>
</protein>
<dbReference type="InterPro" id="IPR011105">
    <property type="entry name" value="Cell_wall_hydrolase_SleB"/>
</dbReference>
<dbReference type="Gene3D" id="1.10.10.2520">
    <property type="entry name" value="Cell wall hydrolase SleB, domain 1"/>
    <property type="match status" value="1"/>
</dbReference>
<dbReference type="AlphaFoldDB" id="A0A2P7R086"/>
<name>A0A2P7R086_9SPHN</name>
<dbReference type="OrthoDB" id="9785345at2"/>
<feature type="region of interest" description="Disordered" evidence="1">
    <location>
        <begin position="288"/>
        <end position="308"/>
    </location>
</feature>
<feature type="domain" description="Cell wall hydrolase SleB" evidence="2">
    <location>
        <begin position="59"/>
        <end position="167"/>
    </location>
</feature>